<proteinExistence type="predicted"/>
<evidence type="ECO:0000256" key="1">
    <source>
        <dbReference type="SAM" id="Phobius"/>
    </source>
</evidence>
<organism evidence="2 3">
    <name type="scientific">Nocardioides potassii</name>
    <dbReference type="NCBI Taxonomy" id="2911371"/>
    <lineage>
        <taxon>Bacteria</taxon>
        <taxon>Bacillati</taxon>
        <taxon>Actinomycetota</taxon>
        <taxon>Actinomycetes</taxon>
        <taxon>Propionibacteriales</taxon>
        <taxon>Nocardioidaceae</taxon>
        <taxon>Nocardioides</taxon>
    </lineage>
</organism>
<keyword evidence="1" id="KW-0472">Membrane</keyword>
<dbReference type="RefSeq" id="WP_236398237.1">
    <property type="nucleotide sequence ID" value="NZ_JAKJHZ010000003.1"/>
</dbReference>
<accession>A0ABS9H524</accession>
<dbReference type="Proteomes" id="UP001201161">
    <property type="component" value="Unassembled WGS sequence"/>
</dbReference>
<keyword evidence="1" id="KW-0812">Transmembrane</keyword>
<gene>
    <name evidence="2" type="ORF">L2K70_01980</name>
</gene>
<comment type="caution">
    <text evidence="2">The sequence shown here is derived from an EMBL/GenBank/DDBJ whole genome shotgun (WGS) entry which is preliminary data.</text>
</comment>
<sequence length="61" mass="6185">MGQALGAVLVGVLIAAAGFVLRGSATPSLQAVSEVLLYGGVIVAVVGAWLGISRYLQTRDE</sequence>
<evidence type="ECO:0000313" key="2">
    <source>
        <dbReference type="EMBL" id="MCF6376365.1"/>
    </source>
</evidence>
<keyword evidence="1" id="KW-1133">Transmembrane helix</keyword>
<reference evidence="2 3" key="1">
    <citation type="submission" date="2022-01" db="EMBL/GenBank/DDBJ databases">
        <title>Nocardioides sp. nov., an actinomycete isolated from mining soil.</title>
        <authorList>
            <person name="Liu L."/>
        </authorList>
    </citation>
    <scope>NUCLEOTIDE SEQUENCE [LARGE SCALE GENOMIC DNA]</scope>
    <source>
        <strain evidence="2 3">KLBMP 9356</strain>
    </source>
</reference>
<name>A0ABS9H524_9ACTN</name>
<dbReference type="EMBL" id="JAKJHZ010000003">
    <property type="protein sequence ID" value="MCF6376365.1"/>
    <property type="molecule type" value="Genomic_DNA"/>
</dbReference>
<keyword evidence="3" id="KW-1185">Reference proteome</keyword>
<protein>
    <submittedName>
        <fullName evidence="2">Uncharacterized protein</fullName>
    </submittedName>
</protein>
<feature type="transmembrane region" description="Helical" evidence="1">
    <location>
        <begin position="35"/>
        <end position="56"/>
    </location>
</feature>
<evidence type="ECO:0000313" key="3">
    <source>
        <dbReference type="Proteomes" id="UP001201161"/>
    </source>
</evidence>